<dbReference type="EC" id="4.1.1.112" evidence="6"/>
<dbReference type="PANTHER" id="PTHR33254:SF4">
    <property type="entry name" value="4-HYDROXY-4-METHYL-2-OXOGLUTARATE ALDOLASE 3-RELATED"/>
    <property type="match status" value="1"/>
</dbReference>
<evidence type="ECO:0000256" key="6">
    <source>
        <dbReference type="ARBA" id="ARBA00012947"/>
    </source>
</evidence>
<evidence type="ECO:0000256" key="5">
    <source>
        <dbReference type="ARBA" id="ARBA00012213"/>
    </source>
</evidence>
<sequence>MSSLEERFLGLPTTGISDALQGYNHMNTAIKPLKETYKIAGRAFTVSIPAGDNTGILRGIRDAKPGDILVVDGKGYTERAVAGDFVISLAQNMGLQGIIIDGAIRDIQGIRDLDFPVFCRASTISASAKAAPGELQVPISCGGVSVSPGDIIVGDADGVIVVPAGKAEQILQTAIEKMKKDQQRQEKYSGSKEKALQYLHSILGDK</sequence>
<evidence type="ECO:0000313" key="13">
    <source>
        <dbReference type="EMBL" id="WVX79842.1"/>
    </source>
</evidence>
<evidence type="ECO:0000256" key="10">
    <source>
        <dbReference type="ARBA" id="ARBA00030169"/>
    </source>
</evidence>
<evidence type="ECO:0000256" key="3">
    <source>
        <dbReference type="ARBA" id="ARBA00008621"/>
    </source>
</evidence>
<dbReference type="Proteomes" id="UP001357223">
    <property type="component" value="Chromosome"/>
</dbReference>
<dbReference type="InterPro" id="IPR036704">
    <property type="entry name" value="RraA/RraA-like_sf"/>
</dbReference>
<protein>
    <recommendedName>
        <fullName evidence="7">Putative 4-hydroxy-4-methyl-2-oxoglutarate aldolase</fullName>
        <ecNumber evidence="6">4.1.1.112</ecNumber>
        <ecNumber evidence="5">4.1.3.17</ecNumber>
    </recommendedName>
    <alternativeName>
        <fullName evidence="11">Oxaloacetate decarboxylase</fullName>
    </alternativeName>
    <alternativeName>
        <fullName evidence="9">Regulator of ribonuclease activity homolog</fullName>
    </alternativeName>
    <alternativeName>
        <fullName evidence="10">RraA-like protein</fullName>
    </alternativeName>
</protein>
<dbReference type="CDD" id="cd16841">
    <property type="entry name" value="RraA_family"/>
    <property type="match status" value="1"/>
</dbReference>
<organism evidence="13 14">
    <name type="scientific">Niallia oryzisoli</name>
    <dbReference type="NCBI Taxonomy" id="1737571"/>
    <lineage>
        <taxon>Bacteria</taxon>
        <taxon>Bacillati</taxon>
        <taxon>Bacillota</taxon>
        <taxon>Bacilli</taxon>
        <taxon>Bacillales</taxon>
        <taxon>Bacillaceae</taxon>
        <taxon>Niallia</taxon>
    </lineage>
</organism>
<evidence type="ECO:0000256" key="1">
    <source>
        <dbReference type="ARBA" id="ARBA00001342"/>
    </source>
</evidence>
<gene>
    <name evidence="13" type="ORF">R4Z09_21515</name>
</gene>
<accession>A0ABZ2C9D3</accession>
<dbReference type="Gene3D" id="3.50.30.40">
    <property type="entry name" value="Ribonuclease E inhibitor RraA/RraA-like"/>
    <property type="match status" value="1"/>
</dbReference>
<evidence type="ECO:0000256" key="9">
    <source>
        <dbReference type="ARBA" id="ARBA00029596"/>
    </source>
</evidence>
<evidence type="ECO:0000256" key="7">
    <source>
        <dbReference type="ARBA" id="ARBA00016549"/>
    </source>
</evidence>
<dbReference type="PANTHER" id="PTHR33254">
    <property type="entry name" value="4-HYDROXY-4-METHYL-2-OXOGLUTARATE ALDOLASE 3-RELATED"/>
    <property type="match status" value="1"/>
</dbReference>
<reference evidence="13 14" key="1">
    <citation type="submission" date="2023-10" db="EMBL/GenBank/DDBJ databases">
        <title>Niallia locisalis sp.nov. isolated from a salt pond sample.</title>
        <authorList>
            <person name="Li X.-J."/>
            <person name="Dong L."/>
        </authorList>
    </citation>
    <scope>NUCLEOTIDE SEQUENCE [LARGE SCALE GENOMIC DNA]</scope>
    <source>
        <strain evidence="13 14">DSM 29761</strain>
    </source>
</reference>
<comment type="function">
    <text evidence="8">Catalyzes the aldol cleavage of 4-hydroxy-4-methyl-2-oxoglutarate (HMG) into 2 molecules of pyruvate. Also contains a secondary oxaloacetate (OAA) decarboxylase activity due to the common pyruvate enolate transition state formed following C-C bond cleavage in the retro-aldol and decarboxylation reactions.</text>
</comment>
<evidence type="ECO:0000256" key="4">
    <source>
        <dbReference type="ARBA" id="ARBA00011233"/>
    </source>
</evidence>
<comment type="catalytic activity">
    <reaction evidence="1">
        <text>4-hydroxy-4-methyl-2-oxoglutarate = 2 pyruvate</text>
        <dbReference type="Rhea" id="RHEA:22748"/>
        <dbReference type="ChEBI" id="CHEBI:15361"/>
        <dbReference type="ChEBI" id="CHEBI:58276"/>
        <dbReference type="EC" id="4.1.3.17"/>
    </reaction>
</comment>
<comment type="catalytic activity">
    <reaction evidence="12">
        <text>oxaloacetate + H(+) = pyruvate + CO2</text>
        <dbReference type="Rhea" id="RHEA:15641"/>
        <dbReference type="ChEBI" id="CHEBI:15361"/>
        <dbReference type="ChEBI" id="CHEBI:15378"/>
        <dbReference type="ChEBI" id="CHEBI:16452"/>
        <dbReference type="ChEBI" id="CHEBI:16526"/>
        <dbReference type="EC" id="4.1.1.112"/>
    </reaction>
</comment>
<comment type="subunit">
    <text evidence="4">Homotrimer.</text>
</comment>
<evidence type="ECO:0000256" key="2">
    <source>
        <dbReference type="ARBA" id="ARBA00001968"/>
    </source>
</evidence>
<proteinExistence type="inferred from homology"/>
<evidence type="ECO:0000256" key="8">
    <source>
        <dbReference type="ARBA" id="ARBA00025046"/>
    </source>
</evidence>
<dbReference type="EC" id="4.1.3.17" evidence="5"/>
<dbReference type="SUPFAM" id="SSF89562">
    <property type="entry name" value="RraA-like"/>
    <property type="match status" value="1"/>
</dbReference>
<keyword evidence="14" id="KW-1185">Reference proteome</keyword>
<comment type="cofactor">
    <cofactor evidence="2">
        <name>a divalent metal cation</name>
        <dbReference type="ChEBI" id="CHEBI:60240"/>
    </cofactor>
</comment>
<dbReference type="RefSeq" id="WP_338448773.1">
    <property type="nucleotide sequence ID" value="NZ_CP137640.1"/>
</dbReference>
<name>A0ABZ2C9D3_9BACI</name>
<evidence type="ECO:0000313" key="14">
    <source>
        <dbReference type="Proteomes" id="UP001357223"/>
    </source>
</evidence>
<comment type="similarity">
    <text evidence="3">Belongs to the class II aldolase/RraA-like family.</text>
</comment>
<evidence type="ECO:0000256" key="12">
    <source>
        <dbReference type="ARBA" id="ARBA00047973"/>
    </source>
</evidence>
<evidence type="ECO:0000256" key="11">
    <source>
        <dbReference type="ARBA" id="ARBA00032305"/>
    </source>
</evidence>
<dbReference type="InterPro" id="IPR005493">
    <property type="entry name" value="RraA/RraA-like"/>
</dbReference>
<dbReference type="Pfam" id="PF03737">
    <property type="entry name" value="RraA-like"/>
    <property type="match status" value="1"/>
</dbReference>
<dbReference type="EMBL" id="CP137640">
    <property type="protein sequence ID" value="WVX79842.1"/>
    <property type="molecule type" value="Genomic_DNA"/>
</dbReference>